<evidence type="ECO:0000313" key="1">
    <source>
        <dbReference type="EMBL" id="TGY97487.1"/>
    </source>
</evidence>
<accession>A0AC61S0M2</accession>
<protein>
    <submittedName>
        <fullName evidence="1">GNAT family N-acetyltransferase</fullName>
    </submittedName>
</protein>
<sequence length="146" mass="16566">MKIPEFLETNEIKLILERTFQEDKEKGYVPACCFAICDKKEQKIGACDLRMGHNENTYYGGNIGYEIEESYRGRHYAQKACKALLQLAKACKMEYVLITCNPDNIASRKTSEYAGGVLEGIVELPEGHELRSGGRTQSCIYRIDLE</sequence>
<organism evidence="1 2">
    <name type="scientific">Petralouisia muris</name>
    <dbReference type="NCBI Taxonomy" id="3032872"/>
    <lineage>
        <taxon>Bacteria</taxon>
        <taxon>Bacillati</taxon>
        <taxon>Bacillota</taxon>
        <taxon>Clostridia</taxon>
        <taxon>Lachnospirales</taxon>
        <taxon>Lachnospiraceae</taxon>
        <taxon>Petralouisia</taxon>
    </lineage>
</organism>
<name>A0AC61S0M2_9FIRM</name>
<evidence type="ECO:0000313" key="2">
    <source>
        <dbReference type="Proteomes" id="UP000304953"/>
    </source>
</evidence>
<dbReference type="Proteomes" id="UP000304953">
    <property type="component" value="Unassembled WGS sequence"/>
</dbReference>
<keyword evidence="2" id="KW-1185">Reference proteome</keyword>
<comment type="caution">
    <text evidence="1">The sequence shown here is derived from an EMBL/GenBank/DDBJ whole genome shotgun (WGS) entry which is preliminary data.</text>
</comment>
<proteinExistence type="predicted"/>
<reference evidence="1" key="1">
    <citation type="submission" date="2019-04" db="EMBL/GenBank/DDBJ databases">
        <title>Microbes associate with the intestines of laboratory mice.</title>
        <authorList>
            <person name="Navarre W."/>
            <person name="Wong E."/>
            <person name="Huang K."/>
            <person name="Tropini C."/>
            <person name="Ng K."/>
            <person name="Yu B."/>
        </authorList>
    </citation>
    <scope>NUCLEOTIDE SEQUENCE</scope>
    <source>
        <strain evidence="1">NM01_1-7b</strain>
    </source>
</reference>
<dbReference type="EMBL" id="SRYA01000007">
    <property type="protein sequence ID" value="TGY97487.1"/>
    <property type="molecule type" value="Genomic_DNA"/>
</dbReference>
<gene>
    <name evidence="1" type="ORF">E5329_04930</name>
</gene>